<dbReference type="PROSITE" id="PS00108">
    <property type="entry name" value="PROTEIN_KINASE_ST"/>
    <property type="match status" value="1"/>
</dbReference>
<dbReference type="GO" id="GO:0005524">
    <property type="term" value="F:ATP binding"/>
    <property type="evidence" value="ECO:0007669"/>
    <property type="project" value="UniProtKB-UniRule"/>
</dbReference>
<dbReference type="InterPro" id="IPR008271">
    <property type="entry name" value="Ser/Thr_kinase_AS"/>
</dbReference>
<evidence type="ECO:0000256" key="21">
    <source>
        <dbReference type="SAM" id="Phobius"/>
    </source>
</evidence>
<dbReference type="EMBL" id="JAGYWB010000011">
    <property type="protein sequence ID" value="KAI0505043.1"/>
    <property type="molecule type" value="Genomic_DNA"/>
</dbReference>
<keyword evidence="3" id="KW-1003">Cell membrane</keyword>
<dbReference type="PROSITE" id="PS50927">
    <property type="entry name" value="BULB_LECTIN"/>
    <property type="match status" value="1"/>
</dbReference>
<dbReference type="InterPro" id="IPR017441">
    <property type="entry name" value="Protein_kinase_ATP_BS"/>
</dbReference>
<protein>
    <recommendedName>
        <fullName evidence="2">non-specific serine/threonine protein kinase</fullName>
        <ecNumber evidence="2">2.7.11.1</ecNumber>
    </recommendedName>
</protein>
<dbReference type="PROSITE" id="PS00107">
    <property type="entry name" value="PROTEIN_KINASE_ATP"/>
    <property type="match status" value="1"/>
</dbReference>
<evidence type="ECO:0000259" key="22">
    <source>
        <dbReference type="PROSITE" id="PS50011"/>
    </source>
</evidence>
<dbReference type="GO" id="GO:0004674">
    <property type="term" value="F:protein serine/threonine kinase activity"/>
    <property type="evidence" value="ECO:0007669"/>
    <property type="project" value="UniProtKB-KW"/>
</dbReference>
<keyword evidence="27" id="KW-1185">Reference proteome</keyword>
<evidence type="ECO:0000256" key="6">
    <source>
        <dbReference type="ARBA" id="ARBA00022692"/>
    </source>
</evidence>
<feature type="coiled-coil region" evidence="20">
    <location>
        <begin position="34"/>
        <end position="61"/>
    </location>
</feature>
<dbReference type="PROSITE" id="PS50011">
    <property type="entry name" value="PROTEIN_KINASE_DOM"/>
    <property type="match status" value="1"/>
</dbReference>
<keyword evidence="20" id="KW-0175">Coiled coil</keyword>
<evidence type="ECO:0000256" key="11">
    <source>
        <dbReference type="ARBA" id="ARBA00022989"/>
    </source>
</evidence>
<comment type="caution">
    <text evidence="18">Lacks conserved residue(s) required for the propagation of feature annotation.</text>
</comment>
<comment type="caution">
    <text evidence="26">The sequence shown here is derived from an EMBL/GenBank/DDBJ whole genome shotgun (WGS) entry which is preliminary data.</text>
</comment>
<evidence type="ECO:0000256" key="17">
    <source>
        <dbReference type="ARBA" id="ARBA00048679"/>
    </source>
</evidence>
<dbReference type="AlphaFoldDB" id="A0A8T3B8W3"/>
<dbReference type="Gene3D" id="2.90.10.10">
    <property type="entry name" value="Bulb-type lectin domain"/>
    <property type="match status" value="1"/>
</dbReference>
<keyword evidence="7" id="KW-0732">Signal</keyword>
<keyword evidence="12 21" id="KW-0472">Membrane</keyword>
<dbReference type="InterPro" id="IPR000719">
    <property type="entry name" value="Prot_kinase_dom"/>
</dbReference>
<dbReference type="Gene3D" id="1.10.510.10">
    <property type="entry name" value="Transferase(Phosphotransferase) domain 1"/>
    <property type="match status" value="1"/>
</dbReference>
<evidence type="ECO:0000259" key="25">
    <source>
        <dbReference type="PROSITE" id="PS50948"/>
    </source>
</evidence>
<dbReference type="SUPFAM" id="SSF56112">
    <property type="entry name" value="Protein kinase-like (PK-like)"/>
    <property type="match status" value="1"/>
</dbReference>
<evidence type="ECO:0000256" key="18">
    <source>
        <dbReference type="PROSITE-ProRule" id="PRU00076"/>
    </source>
</evidence>
<evidence type="ECO:0000256" key="8">
    <source>
        <dbReference type="ARBA" id="ARBA00022741"/>
    </source>
</evidence>
<evidence type="ECO:0000256" key="10">
    <source>
        <dbReference type="ARBA" id="ARBA00022840"/>
    </source>
</evidence>
<dbReference type="SMART" id="SM00108">
    <property type="entry name" value="B_lectin"/>
    <property type="match status" value="1"/>
</dbReference>
<evidence type="ECO:0000256" key="1">
    <source>
        <dbReference type="ARBA" id="ARBA00004251"/>
    </source>
</evidence>
<feature type="domain" description="Apple" evidence="25">
    <location>
        <begin position="515"/>
        <end position="601"/>
    </location>
</feature>
<keyword evidence="18" id="KW-0245">EGF-like domain</keyword>
<evidence type="ECO:0000256" key="2">
    <source>
        <dbReference type="ARBA" id="ARBA00012513"/>
    </source>
</evidence>
<keyword evidence="9" id="KW-0418">Kinase</keyword>
<dbReference type="InterPro" id="IPR000742">
    <property type="entry name" value="EGF"/>
</dbReference>
<dbReference type="PROSITE" id="PS50948">
    <property type="entry name" value="PAN"/>
    <property type="match status" value="1"/>
</dbReference>
<dbReference type="FunFam" id="1.10.510.10:FF:000060">
    <property type="entry name" value="G-type lectin S-receptor-like serine/threonine-protein kinase"/>
    <property type="match status" value="1"/>
</dbReference>
<evidence type="ECO:0000256" key="9">
    <source>
        <dbReference type="ARBA" id="ARBA00022777"/>
    </source>
</evidence>
<dbReference type="EC" id="2.7.11.1" evidence="2"/>
<dbReference type="InterPro" id="IPR000858">
    <property type="entry name" value="S_locus_glycoprot_dom"/>
</dbReference>
<dbReference type="SUPFAM" id="SSF51110">
    <property type="entry name" value="alpha-D-mannose-specific plant lectins"/>
    <property type="match status" value="1"/>
</dbReference>
<comment type="subcellular location">
    <subcellularLocation>
        <location evidence="1">Cell membrane</location>
        <topology evidence="1">Single-pass type I membrane protein</topology>
    </subcellularLocation>
</comment>
<evidence type="ECO:0000256" key="12">
    <source>
        <dbReference type="ARBA" id="ARBA00023136"/>
    </source>
</evidence>
<evidence type="ECO:0000256" key="4">
    <source>
        <dbReference type="ARBA" id="ARBA00022527"/>
    </source>
</evidence>
<keyword evidence="6 21" id="KW-0812">Transmembrane</keyword>
<dbReference type="PANTHER" id="PTHR27002:SF932">
    <property type="entry name" value="RECEPTOR-LIKE SERINE_THREONINE-PROTEIN KINASE"/>
    <property type="match status" value="1"/>
</dbReference>
<evidence type="ECO:0000256" key="15">
    <source>
        <dbReference type="ARBA" id="ARBA00023180"/>
    </source>
</evidence>
<dbReference type="Pfam" id="PF00954">
    <property type="entry name" value="S_locus_glycop"/>
    <property type="match status" value="1"/>
</dbReference>
<dbReference type="Pfam" id="PF08276">
    <property type="entry name" value="PAN_2"/>
    <property type="match status" value="1"/>
</dbReference>
<feature type="domain" description="Bulb-type lectin" evidence="24">
    <location>
        <begin position="202"/>
        <end position="326"/>
    </location>
</feature>
<comment type="catalytic activity">
    <reaction evidence="16">
        <text>L-threonyl-[protein] + ATP = O-phospho-L-threonyl-[protein] + ADP + H(+)</text>
        <dbReference type="Rhea" id="RHEA:46608"/>
        <dbReference type="Rhea" id="RHEA-COMP:11060"/>
        <dbReference type="Rhea" id="RHEA-COMP:11605"/>
        <dbReference type="ChEBI" id="CHEBI:15378"/>
        <dbReference type="ChEBI" id="CHEBI:30013"/>
        <dbReference type="ChEBI" id="CHEBI:30616"/>
        <dbReference type="ChEBI" id="CHEBI:61977"/>
        <dbReference type="ChEBI" id="CHEBI:456216"/>
        <dbReference type="EC" id="2.7.11.1"/>
    </reaction>
</comment>
<evidence type="ECO:0000256" key="14">
    <source>
        <dbReference type="ARBA" id="ARBA00023170"/>
    </source>
</evidence>
<keyword evidence="13" id="KW-1015">Disulfide bond</keyword>
<dbReference type="OrthoDB" id="1910371at2759"/>
<gene>
    <name evidence="26" type="ORF">KFK09_016000</name>
</gene>
<keyword evidence="8 19" id="KW-0547">Nucleotide-binding</keyword>
<organism evidence="26 27">
    <name type="scientific">Dendrobium nobile</name>
    <name type="common">Orchid</name>
    <dbReference type="NCBI Taxonomy" id="94219"/>
    <lineage>
        <taxon>Eukaryota</taxon>
        <taxon>Viridiplantae</taxon>
        <taxon>Streptophyta</taxon>
        <taxon>Embryophyta</taxon>
        <taxon>Tracheophyta</taxon>
        <taxon>Spermatophyta</taxon>
        <taxon>Magnoliopsida</taxon>
        <taxon>Liliopsida</taxon>
        <taxon>Asparagales</taxon>
        <taxon>Orchidaceae</taxon>
        <taxon>Epidendroideae</taxon>
        <taxon>Malaxideae</taxon>
        <taxon>Dendrobiinae</taxon>
        <taxon>Dendrobium</taxon>
    </lineage>
</organism>
<comment type="catalytic activity">
    <reaction evidence="17">
        <text>L-seryl-[protein] + ATP = O-phospho-L-seryl-[protein] + ADP + H(+)</text>
        <dbReference type="Rhea" id="RHEA:17989"/>
        <dbReference type="Rhea" id="RHEA-COMP:9863"/>
        <dbReference type="Rhea" id="RHEA-COMP:11604"/>
        <dbReference type="ChEBI" id="CHEBI:15378"/>
        <dbReference type="ChEBI" id="CHEBI:29999"/>
        <dbReference type="ChEBI" id="CHEBI:30616"/>
        <dbReference type="ChEBI" id="CHEBI:83421"/>
        <dbReference type="ChEBI" id="CHEBI:456216"/>
        <dbReference type="EC" id="2.7.11.1"/>
    </reaction>
</comment>
<evidence type="ECO:0000256" key="19">
    <source>
        <dbReference type="PROSITE-ProRule" id="PRU10141"/>
    </source>
</evidence>
<dbReference type="InterPro" id="IPR001245">
    <property type="entry name" value="Ser-Thr/Tyr_kinase_cat_dom"/>
</dbReference>
<keyword evidence="14" id="KW-0675">Receptor</keyword>
<dbReference type="InterPro" id="IPR003609">
    <property type="entry name" value="Pan_app"/>
</dbReference>
<dbReference type="SMART" id="SM00473">
    <property type="entry name" value="PAN_AP"/>
    <property type="match status" value="1"/>
</dbReference>
<accession>A0A8T3B8W3</accession>
<keyword evidence="11 21" id="KW-1133">Transmembrane helix</keyword>
<dbReference type="CDD" id="cd14066">
    <property type="entry name" value="STKc_IRAK"/>
    <property type="match status" value="1"/>
</dbReference>
<dbReference type="InterPro" id="IPR036426">
    <property type="entry name" value="Bulb-type_lectin_dom_sf"/>
</dbReference>
<dbReference type="GO" id="GO:0048544">
    <property type="term" value="P:recognition of pollen"/>
    <property type="evidence" value="ECO:0007669"/>
    <property type="project" value="InterPro"/>
</dbReference>
<evidence type="ECO:0000259" key="24">
    <source>
        <dbReference type="PROSITE" id="PS50927"/>
    </source>
</evidence>
<feature type="domain" description="Protein kinase" evidence="22">
    <location>
        <begin position="700"/>
        <end position="952"/>
    </location>
</feature>
<dbReference type="Gene3D" id="3.30.200.20">
    <property type="entry name" value="Phosphorylase Kinase, domain 1"/>
    <property type="match status" value="1"/>
</dbReference>
<dbReference type="FunFam" id="3.30.200.20:FF:000330">
    <property type="entry name" value="G-type lectin S-receptor-like serine/threonine-protein kinase At4g03230"/>
    <property type="match status" value="1"/>
</dbReference>
<keyword evidence="15" id="KW-0325">Glycoprotein</keyword>
<keyword evidence="5" id="KW-0808">Transferase</keyword>
<dbReference type="Pfam" id="PF11883">
    <property type="entry name" value="DUF3403"/>
    <property type="match status" value="1"/>
</dbReference>
<feature type="transmembrane region" description="Helical" evidence="21">
    <location>
        <begin position="611"/>
        <end position="638"/>
    </location>
</feature>
<keyword evidence="10 19" id="KW-0067">ATP-binding</keyword>
<name>A0A8T3B8W3_DENNO</name>
<proteinExistence type="predicted"/>
<dbReference type="PROSITE" id="PS50026">
    <property type="entry name" value="EGF_3"/>
    <property type="match status" value="1"/>
</dbReference>
<dbReference type="Pfam" id="PF01453">
    <property type="entry name" value="B_lectin"/>
    <property type="match status" value="1"/>
</dbReference>
<evidence type="ECO:0000259" key="23">
    <source>
        <dbReference type="PROSITE" id="PS50026"/>
    </source>
</evidence>
<evidence type="ECO:0000256" key="20">
    <source>
        <dbReference type="SAM" id="Coils"/>
    </source>
</evidence>
<dbReference type="Gene3D" id="3.40.50.720">
    <property type="entry name" value="NAD(P)-binding Rossmann-like Domain"/>
    <property type="match status" value="1"/>
</dbReference>
<dbReference type="SMR" id="A0A8T3B8W3"/>
<dbReference type="InterPro" id="IPR011009">
    <property type="entry name" value="Kinase-like_dom_sf"/>
</dbReference>
<evidence type="ECO:0000256" key="7">
    <source>
        <dbReference type="ARBA" id="ARBA00022729"/>
    </source>
</evidence>
<evidence type="ECO:0000256" key="13">
    <source>
        <dbReference type="ARBA" id="ARBA00023157"/>
    </source>
</evidence>
<dbReference type="GO" id="GO:0005886">
    <property type="term" value="C:plasma membrane"/>
    <property type="evidence" value="ECO:0007669"/>
    <property type="project" value="UniProtKB-SubCell"/>
</dbReference>
<dbReference type="PANTHER" id="PTHR27002">
    <property type="entry name" value="RECEPTOR-LIKE SERINE/THREONINE-PROTEIN KINASE SD1-8"/>
    <property type="match status" value="1"/>
</dbReference>
<dbReference type="Proteomes" id="UP000829196">
    <property type="component" value="Unassembled WGS sequence"/>
</dbReference>
<dbReference type="InterPro" id="IPR001480">
    <property type="entry name" value="Bulb-type_lectin_dom"/>
</dbReference>
<dbReference type="Pfam" id="PF07714">
    <property type="entry name" value="PK_Tyr_Ser-Thr"/>
    <property type="match status" value="1"/>
</dbReference>
<keyword evidence="4" id="KW-0723">Serine/threonine-protein kinase</keyword>
<evidence type="ECO:0000313" key="27">
    <source>
        <dbReference type="Proteomes" id="UP000829196"/>
    </source>
</evidence>
<dbReference type="GO" id="GO:0051707">
    <property type="term" value="P:response to other organism"/>
    <property type="evidence" value="ECO:0007669"/>
    <property type="project" value="UniProtKB-ARBA"/>
</dbReference>
<evidence type="ECO:0000256" key="5">
    <source>
        <dbReference type="ARBA" id="ARBA00022679"/>
    </source>
</evidence>
<sequence length="1017" mass="114131">MLVVTLLCGINQLSPLQEAGAVSFAHRKIFSSTRSCQEIEIENLLQEIARLKLRLSRIERRSLQTDDDDEGILDDQISSTPHSIEFSFEEIEDPLLKSPSLPFFDEPVYDVYEDDMFDGVLYLDQPIDDKDEKSKPIQEDIAEKNNGGVDRSVKCSGNVDTIISAFESVHNGWVVIELNEGDHVLPIFTGKCKENMLCIGTTTLLQGQSITDDGQTLISPAKIFELGFFSPQGSSGRRYLGIYYHNVPTQSIVWIANRDNPLRDSSGILSLGTNGNLSLLDRAAGNSLWSTDTSTPSNNSLSLMLLDTGRLVLQLANETIIWDSFDHPSDTFLPGMKLLFNKKTESRILFRSWRSADDPSTGNYSLGLDSSGQIFIWEGDSRPRWRSGQWDGTKFIGTTMRPLYLYGFHLTNDVDNGLIYFTYTEFNGSLIRFVLQWDGVENTSMLVMKTKQWESVWVQPVNDCEIYGKCGEFGICSQSSTPICTCLKGFEPKNGDEWGNGNWSGGCVRRTELGCEMNGSRDGEDGFFKVEGVKVPDLSDWASTVRNNEDCESYCQSNCSCKAYAYILGIGCFTWDRRIIDVYEFAEGDNINGNDLYIKLAASELGNKRKIWRIIAIVCALAIFFAVAFAVILCKYHVKIKDWWKKHRMREVSFDGLASKRAAITESSGLSGSVDEGLEANCIELPLYSFDSIATAANNFNNSNKLGEGGFGNVYKGVLPDGKDIAVKRLSRSSGQGQQEFKNEMTLIAKLQHRNLVRLLGCCIQGEENMLIYEYMPNKSLDAFIFVPDKQGLLGWSKRFEIIEGIARGLVYLHQDSRLRIIHRDLKASNILLDESMNPKISDFGMARIFGNDQNHDNTERVVGTFGYMAPEYGMEGLFSVKSDVYSFGILVLEIVSGRRNNSFHRMGNSIINIVGYAWQLWNEDRAMELIDSSILETCSTRQVMRCIHVGLLCVQDRANDRPDMPSVLLMLGSMMNNLPTPKQPTYISQGNQFDIKEYGNESFSANDMTITVLTGR</sequence>
<reference evidence="26" key="1">
    <citation type="journal article" date="2022" name="Front. Genet.">
        <title>Chromosome-Scale Assembly of the Dendrobium nobile Genome Provides Insights Into the Molecular Mechanism of the Biosynthesis of the Medicinal Active Ingredient of Dendrobium.</title>
        <authorList>
            <person name="Xu Q."/>
            <person name="Niu S.-C."/>
            <person name="Li K.-L."/>
            <person name="Zheng P.-J."/>
            <person name="Zhang X.-J."/>
            <person name="Jia Y."/>
            <person name="Liu Y."/>
            <person name="Niu Y.-X."/>
            <person name="Yu L.-H."/>
            <person name="Chen D.-F."/>
            <person name="Zhang G.-Q."/>
        </authorList>
    </citation>
    <scope>NUCLEOTIDE SEQUENCE</scope>
    <source>
        <tissue evidence="26">Leaf</tissue>
    </source>
</reference>
<feature type="binding site" evidence="19">
    <location>
        <position position="728"/>
    </location>
    <ligand>
        <name>ATP</name>
        <dbReference type="ChEBI" id="CHEBI:30616"/>
    </ligand>
</feature>
<feature type="domain" description="EGF-like" evidence="23">
    <location>
        <begin position="460"/>
        <end position="496"/>
    </location>
</feature>
<dbReference type="CDD" id="cd01098">
    <property type="entry name" value="PAN_AP_plant"/>
    <property type="match status" value="1"/>
</dbReference>
<dbReference type="SMART" id="SM00220">
    <property type="entry name" value="S_TKc"/>
    <property type="match status" value="1"/>
</dbReference>
<dbReference type="FunFam" id="2.90.10.10:FF:000005">
    <property type="entry name" value="G-type lectin S-receptor-like serine/threonine-protein kinase"/>
    <property type="match status" value="1"/>
</dbReference>
<dbReference type="CDD" id="cd00028">
    <property type="entry name" value="B_lectin"/>
    <property type="match status" value="1"/>
</dbReference>
<dbReference type="SUPFAM" id="SSF57414">
    <property type="entry name" value="Hairpin loop containing domain-like"/>
    <property type="match status" value="1"/>
</dbReference>
<dbReference type="InterPro" id="IPR021820">
    <property type="entry name" value="S-locus_recpt_kinase_C"/>
</dbReference>
<evidence type="ECO:0000256" key="3">
    <source>
        <dbReference type="ARBA" id="ARBA00022475"/>
    </source>
</evidence>
<evidence type="ECO:0000256" key="16">
    <source>
        <dbReference type="ARBA" id="ARBA00047899"/>
    </source>
</evidence>
<evidence type="ECO:0000313" key="26">
    <source>
        <dbReference type="EMBL" id="KAI0505043.1"/>
    </source>
</evidence>